<comment type="caution">
    <text evidence="7">The sequence shown here is derived from an EMBL/GenBank/DDBJ whole genome shotgun (WGS) entry which is preliminary data.</text>
</comment>
<dbReference type="PROSITE" id="PS51294">
    <property type="entry name" value="HTH_MYB"/>
    <property type="match status" value="3"/>
</dbReference>
<feature type="domain" description="Myb-like" evidence="5">
    <location>
        <begin position="237"/>
        <end position="290"/>
    </location>
</feature>
<evidence type="ECO:0000313" key="8">
    <source>
        <dbReference type="Proteomes" id="UP000274822"/>
    </source>
</evidence>
<dbReference type="GO" id="GO:0019185">
    <property type="term" value="C:snRNA-activating protein complex"/>
    <property type="evidence" value="ECO:0007669"/>
    <property type="project" value="TreeGrafter"/>
</dbReference>
<evidence type="ECO:0000259" key="5">
    <source>
        <dbReference type="PROSITE" id="PS50090"/>
    </source>
</evidence>
<reference evidence="7 8" key="1">
    <citation type="journal article" date="2018" name="New Phytol.">
        <title>Phylogenomics of Endogonaceae and evolution of mycorrhizas within Mucoromycota.</title>
        <authorList>
            <person name="Chang Y."/>
            <person name="Desiro A."/>
            <person name="Na H."/>
            <person name="Sandor L."/>
            <person name="Lipzen A."/>
            <person name="Clum A."/>
            <person name="Barry K."/>
            <person name="Grigoriev I.V."/>
            <person name="Martin F.M."/>
            <person name="Stajich J.E."/>
            <person name="Smith M.E."/>
            <person name="Bonito G."/>
            <person name="Spatafora J.W."/>
        </authorList>
    </citation>
    <scope>NUCLEOTIDE SEQUENCE [LARGE SCALE GENOMIC DNA]</scope>
    <source>
        <strain evidence="7 8">AD002</strain>
    </source>
</reference>
<keyword evidence="8" id="KW-1185">Reference proteome</keyword>
<dbReference type="GO" id="GO:0000978">
    <property type="term" value="F:RNA polymerase II cis-regulatory region sequence-specific DNA binding"/>
    <property type="evidence" value="ECO:0007669"/>
    <property type="project" value="TreeGrafter"/>
</dbReference>
<dbReference type="GO" id="GO:0042796">
    <property type="term" value="P:snRNA transcription by RNA polymerase III"/>
    <property type="evidence" value="ECO:0007669"/>
    <property type="project" value="TreeGrafter"/>
</dbReference>
<dbReference type="Proteomes" id="UP000274822">
    <property type="component" value="Unassembled WGS sequence"/>
</dbReference>
<evidence type="ECO:0000256" key="4">
    <source>
        <dbReference type="ARBA" id="ARBA00023242"/>
    </source>
</evidence>
<dbReference type="EMBL" id="RBNJ01006794">
    <property type="protein sequence ID" value="RUS28311.1"/>
    <property type="molecule type" value="Genomic_DNA"/>
</dbReference>
<accession>A0A433QFC8</accession>
<evidence type="ECO:0000256" key="1">
    <source>
        <dbReference type="ARBA" id="ARBA00023015"/>
    </source>
</evidence>
<dbReference type="Pfam" id="PF00249">
    <property type="entry name" value="Myb_DNA-binding"/>
    <property type="match status" value="1"/>
</dbReference>
<evidence type="ECO:0000256" key="2">
    <source>
        <dbReference type="ARBA" id="ARBA00023125"/>
    </source>
</evidence>
<proteinExistence type="predicted"/>
<evidence type="ECO:0000259" key="6">
    <source>
        <dbReference type="PROSITE" id="PS51294"/>
    </source>
</evidence>
<dbReference type="AlphaFoldDB" id="A0A433QFC8"/>
<dbReference type="InterPro" id="IPR009057">
    <property type="entry name" value="Homeodomain-like_sf"/>
</dbReference>
<dbReference type="PANTHER" id="PTHR46621">
    <property type="entry name" value="SNRNA-ACTIVATING PROTEIN COMPLEX SUBUNIT 4"/>
    <property type="match status" value="1"/>
</dbReference>
<dbReference type="SUPFAM" id="SSF46689">
    <property type="entry name" value="Homeodomain-like"/>
    <property type="match status" value="3"/>
</dbReference>
<name>A0A433QFC8_9FUNG</name>
<keyword evidence="4" id="KW-0539">Nucleus</keyword>
<evidence type="ECO:0000256" key="3">
    <source>
        <dbReference type="ARBA" id="ARBA00023163"/>
    </source>
</evidence>
<evidence type="ECO:0008006" key="9">
    <source>
        <dbReference type="Google" id="ProtNLM"/>
    </source>
</evidence>
<feature type="domain" description="Myb-like" evidence="5">
    <location>
        <begin position="87"/>
        <end position="126"/>
    </location>
</feature>
<gene>
    <name evidence="7" type="ORF">BC938DRAFT_482036</name>
</gene>
<organism evidence="7 8">
    <name type="scientific">Jimgerdemannia flammicorona</name>
    <dbReference type="NCBI Taxonomy" id="994334"/>
    <lineage>
        <taxon>Eukaryota</taxon>
        <taxon>Fungi</taxon>
        <taxon>Fungi incertae sedis</taxon>
        <taxon>Mucoromycota</taxon>
        <taxon>Mucoromycotina</taxon>
        <taxon>Endogonomycetes</taxon>
        <taxon>Endogonales</taxon>
        <taxon>Endogonaceae</taxon>
        <taxon>Jimgerdemannia</taxon>
    </lineage>
</organism>
<dbReference type="Pfam" id="PF13921">
    <property type="entry name" value="Myb_DNA-bind_6"/>
    <property type="match status" value="2"/>
</dbReference>
<dbReference type="PANTHER" id="PTHR46621:SF1">
    <property type="entry name" value="SNRNA-ACTIVATING PROTEIN COMPLEX SUBUNIT 4"/>
    <property type="match status" value="1"/>
</dbReference>
<dbReference type="CDD" id="cd00167">
    <property type="entry name" value="SANT"/>
    <property type="match status" value="2"/>
</dbReference>
<keyword evidence="2" id="KW-0238">DNA-binding</keyword>
<dbReference type="Gene3D" id="1.10.10.60">
    <property type="entry name" value="Homeodomain-like"/>
    <property type="match status" value="4"/>
</dbReference>
<dbReference type="InterPro" id="IPR051575">
    <property type="entry name" value="Myb-like_DNA-bd"/>
</dbReference>
<keyword evidence="1" id="KW-0805">Transcription regulation</keyword>
<dbReference type="PROSITE" id="PS50090">
    <property type="entry name" value="MYB_LIKE"/>
    <property type="match status" value="4"/>
</dbReference>
<dbReference type="GO" id="GO:0001006">
    <property type="term" value="F:RNA polymerase III type 3 promoter sequence-specific DNA binding"/>
    <property type="evidence" value="ECO:0007669"/>
    <property type="project" value="TreeGrafter"/>
</dbReference>
<protein>
    <recommendedName>
        <fullName evidence="9">Homeodomain-like protein</fullName>
    </recommendedName>
</protein>
<dbReference type="GO" id="GO:0042795">
    <property type="term" value="P:snRNA transcription by RNA polymerase II"/>
    <property type="evidence" value="ECO:0007669"/>
    <property type="project" value="TreeGrafter"/>
</dbReference>
<feature type="domain" description="HTH myb-type" evidence="6">
    <location>
        <begin position="86"/>
        <end position="134"/>
    </location>
</feature>
<dbReference type="InterPro" id="IPR017930">
    <property type="entry name" value="Myb_dom"/>
</dbReference>
<dbReference type="SMART" id="SM00717">
    <property type="entry name" value="SANT"/>
    <property type="match status" value="5"/>
</dbReference>
<feature type="domain" description="HTH myb-type" evidence="6">
    <location>
        <begin position="29"/>
        <end position="78"/>
    </location>
</feature>
<feature type="domain" description="Myb-like" evidence="5">
    <location>
        <begin position="181"/>
        <end position="236"/>
    </location>
</feature>
<keyword evidence="3" id="KW-0804">Transcription</keyword>
<sequence length="302" mass="35332">MFLFIKQSLTQFRFLTVSARPSVPGYSFRKSWSNEEDLMLREARVKYGRSWRVIALSFPGRTPSACSSRFARLTNDPKPIHGRSLAWTEEETNLLREKVAEYGSRWKFLASSHFPNRAPTQLANHWTVKGNPRRRLGTWLPEEETRLFDAIQNDKLTSQAVAQRVGTRNAWQCWYKYHNITQSKKKGPFTHEEDKAILDAFKLHPRAWRFIASEVSKVTGVKRVPGQCRYRYERDLDPRVVKVPWTAEEDKILVDAYNHHGSRLSTIPQFLPNYRGWLRIQERIRILKGRGVIESLNSEDES</sequence>
<dbReference type="InterPro" id="IPR001005">
    <property type="entry name" value="SANT/Myb"/>
</dbReference>
<feature type="domain" description="HTH myb-type" evidence="6">
    <location>
        <begin position="181"/>
        <end position="240"/>
    </location>
</feature>
<evidence type="ECO:0000313" key="7">
    <source>
        <dbReference type="EMBL" id="RUS28311.1"/>
    </source>
</evidence>
<feature type="domain" description="Myb-like" evidence="5">
    <location>
        <begin position="29"/>
        <end position="74"/>
    </location>
</feature>